<evidence type="ECO:0000256" key="3">
    <source>
        <dbReference type="SAM" id="MobiDB-lite"/>
    </source>
</evidence>
<reference evidence="5 6" key="1">
    <citation type="journal article" date="2018" name="Front. Microbiol.">
        <title>Genomic and genetic insights into a cosmopolitan fungus, Paecilomyces variotii (Eurotiales).</title>
        <authorList>
            <person name="Urquhart A.S."/>
            <person name="Mondo S.J."/>
            <person name="Makela M.R."/>
            <person name="Hane J.K."/>
            <person name="Wiebenga A."/>
            <person name="He G."/>
            <person name="Mihaltcheva S."/>
            <person name="Pangilinan J."/>
            <person name="Lipzen A."/>
            <person name="Barry K."/>
            <person name="de Vries R.P."/>
            <person name="Grigoriev I.V."/>
            <person name="Idnurm A."/>
        </authorList>
    </citation>
    <scope>NUCLEOTIDE SEQUENCE [LARGE SCALE GENOMIC DNA]</scope>
    <source>
        <strain evidence="5 6">CBS 101075</strain>
    </source>
</reference>
<keyword evidence="1 5" id="KW-0378">Hydrolase</keyword>
<evidence type="ECO:0000313" key="5">
    <source>
        <dbReference type="EMBL" id="RWR00039.1"/>
    </source>
</evidence>
<comment type="similarity">
    <text evidence="2">Belongs to the AB hydrolase superfamily. FUS2 hydrolase family.</text>
</comment>
<dbReference type="Gene3D" id="3.40.50.1820">
    <property type="entry name" value="alpha/beta hydrolase"/>
    <property type="match status" value="1"/>
</dbReference>
<dbReference type="PANTHER" id="PTHR22946">
    <property type="entry name" value="DIENELACTONE HYDROLASE DOMAIN-CONTAINING PROTEIN-RELATED"/>
    <property type="match status" value="1"/>
</dbReference>
<evidence type="ECO:0000256" key="1">
    <source>
        <dbReference type="ARBA" id="ARBA00022801"/>
    </source>
</evidence>
<dbReference type="Proteomes" id="UP000283841">
    <property type="component" value="Unassembled WGS sequence"/>
</dbReference>
<dbReference type="PANTHER" id="PTHR22946:SF9">
    <property type="entry name" value="POLYKETIDE TRANSFERASE AF380"/>
    <property type="match status" value="1"/>
</dbReference>
<dbReference type="InterPro" id="IPR050261">
    <property type="entry name" value="FrsA_esterase"/>
</dbReference>
<protein>
    <submittedName>
        <fullName evidence="5">Alpha/Beta hydrolase protein</fullName>
    </submittedName>
</protein>
<evidence type="ECO:0000259" key="4">
    <source>
        <dbReference type="Pfam" id="PF00561"/>
    </source>
</evidence>
<sequence length="304" mass="32925">MSHCILRNSRISWTSSFKLLLTSRKMASTLSHTPASLGPLHPAKAQTAAVKPSVAKSIGIRVKDPLDHEAPAILHEPRNYNRQQANESAVVLISGAGGGVSGPAGIYPSLADKFSLLLNIPCIRLDYRQPAREKYCTADVVAAFDYLATHYSSKNFVIVGWSFGGSPCFTVAAREPERVRGVATVASQTAGTEGVRQLSPRPVLLLHGTGDTCLSPACSQTLFRQYGEKGERELKLFEGDDHGLSRNAVEVERLIFHFAARCLGLGGMVDEPMKEEAAKDLAGSRKERVSEMQEGHDLEGGERL</sequence>
<dbReference type="InterPro" id="IPR029058">
    <property type="entry name" value="AB_hydrolase_fold"/>
</dbReference>
<keyword evidence="6" id="KW-1185">Reference proteome</keyword>
<dbReference type="Pfam" id="PF00561">
    <property type="entry name" value="Abhydrolase_1"/>
    <property type="match status" value="1"/>
</dbReference>
<comment type="caution">
    <text evidence="5">The sequence shown here is derived from an EMBL/GenBank/DDBJ whole genome shotgun (WGS) entry which is preliminary data.</text>
</comment>
<dbReference type="GeneID" id="39598901"/>
<dbReference type="EMBL" id="RCNU01000001">
    <property type="protein sequence ID" value="RWR00039.1"/>
    <property type="molecule type" value="Genomic_DNA"/>
</dbReference>
<gene>
    <name evidence="5" type="ORF">C8Q69DRAFT_453438</name>
</gene>
<dbReference type="AlphaFoldDB" id="A0A443I7L8"/>
<dbReference type="RefSeq" id="XP_028489683.1">
    <property type="nucleotide sequence ID" value="XM_028629624.1"/>
</dbReference>
<dbReference type="VEuPathDB" id="FungiDB:C8Q69DRAFT_453438"/>
<evidence type="ECO:0000256" key="2">
    <source>
        <dbReference type="ARBA" id="ARBA00038115"/>
    </source>
</evidence>
<proteinExistence type="inferred from homology"/>
<feature type="region of interest" description="Disordered" evidence="3">
    <location>
        <begin position="276"/>
        <end position="304"/>
    </location>
</feature>
<dbReference type="InterPro" id="IPR000073">
    <property type="entry name" value="AB_hydrolase_1"/>
</dbReference>
<dbReference type="SUPFAM" id="SSF53474">
    <property type="entry name" value="alpha/beta-Hydrolases"/>
    <property type="match status" value="1"/>
</dbReference>
<organism evidence="5 6">
    <name type="scientific">Byssochlamys spectabilis</name>
    <name type="common">Paecilomyces variotii</name>
    <dbReference type="NCBI Taxonomy" id="264951"/>
    <lineage>
        <taxon>Eukaryota</taxon>
        <taxon>Fungi</taxon>
        <taxon>Dikarya</taxon>
        <taxon>Ascomycota</taxon>
        <taxon>Pezizomycotina</taxon>
        <taxon>Eurotiomycetes</taxon>
        <taxon>Eurotiomycetidae</taxon>
        <taxon>Eurotiales</taxon>
        <taxon>Thermoascaceae</taxon>
        <taxon>Paecilomyces</taxon>
    </lineage>
</organism>
<accession>A0A443I7L8</accession>
<dbReference type="GO" id="GO:0016788">
    <property type="term" value="F:hydrolase activity, acting on ester bonds"/>
    <property type="evidence" value="ECO:0007669"/>
    <property type="project" value="UniProtKB-ARBA"/>
</dbReference>
<name>A0A443I7L8_BYSSP</name>
<feature type="domain" description="AB hydrolase-1" evidence="4">
    <location>
        <begin position="89"/>
        <end position="189"/>
    </location>
</feature>
<evidence type="ECO:0000313" key="6">
    <source>
        <dbReference type="Proteomes" id="UP000283841"/>
    </source>
</evidence>